<keyword evidence="3" id="KW-1185">Reference proteome</keyword>
<proteinExistence type="predicted"/>
<keyword evidence="1" id="KW-0175">Coiled coil</keyword>
<feature type="coiled-coil region" evidence="1">
    <location>
        <begin position="181"/>
        <end position="208"/>
    </location>
</feature>
<protein>
    <submittedName>
        <fullName evidence="2">Uncharacterized protein</fullName>
    </submittedName>
</protein>
<evidence type="ECO:0000313" key="3">
    <source>
        <dbReference type="Proteomes" id="UP000683925"/>
    </source>
</evidence>
<comment type="caution">
    <text evidence="2">The sequence shown here is derived from an EMBL/GenBank/DDBJ whole genome shotgun (WGS) entry which is preliminary data.</text>
</comment>
<organism evidence="2 3">
    <name type="scientific">Paramecium octaurelia</name>
    <dbReference type="NCBI Taxonomy" id="43137"/>
    <lineage>
        <taxon>Eukaryota</taxon>
        <taxon>Sar</taxon>
        <taxon>Alveolata</taxon>
        <taxon>Ciliophora</taxon>
        <taxon>Intramacronucleata</taxon>
        <taxon>Oligohymenophorea</taxon>
        <taxon>Peniculida</taxon>
        <taxon>Parameciidae</taxon>
        <taxon>Paramecium</taxon>
    </lineage>
</organism>
<evidence type="ECO:0000256" key="1">
    <source>
        <dbReference type="SAM" id="Coils"/>
    </source>
</evidence>
<dbReference type="AlphaFoldDB" id="A0A8S1X1S7"/>
<dbReference type="OrthoDB" id="295864at2759"/>
<gene>
    <name evidence="2" type="ORF">POCTA_138.1.T1070050</name>
</gene>
<sequence>MGCSTSIETVPLAFNDFQQLNVGTQSIELTQLFLVANNLVNEVQKLYKVVEGNRLILLRLTKVSLTADQNLMDAFCFWAKYVSICNLGQGCQNGVYFKFENDRKQFNYNLGLSGDFKLQWFGEVLNNYFKGLEAIKRVIPNIIEQFKVVLDKITSITAKFKVKSQTSKHNISLLKFNINFIKIINIKIIKYNQEVDVLKNECEQMAINSDEQGMKLYKKYGVQKLVNNEKYCLKTKINVIIEQCYQGQMRTEIEQVIQNREKAKRKLKKPAWTFGDDIGIGVKKFPFRIRWTGCECVDHSFFIISNYLENHSKHLTLLRKLSVILRYLTQAFKTDEDTLTRAWSIFCCYLNEKEKAIIQDKGSILEGIKSLKLKDQNAEKCRIYFIQYIDQFDNELIAKLQQQWENYQEGQSKVLLLWANNQIFNTTEFEQLDIHDKYYALTSMAKNIYALQRYFPIATKIYNTVYQKKLTKGKDFLIQMQPIYIASGMISLPFDQLYTINKLEKEATQAKKKEIKFKYAYEKFLQKI</sequence>
<evidence type="ECO:0000313" key="2">
    <source>
        <dbReference type="EMBL" id="CAD8194590.1"/>
    </source>
</evidence>
<accession>A0A8S1X1S7</accession>
<dbReference type="EMBL" id="CAJJDP010000107">
    <property type="protein sequence ID" value="CAD8194590.1"/>
    <property type="molecule type" value="Genomic_DNA"/>
</dbReference>
<name>A0A8S1X1S7_PAROT</name>
<reference evidence="2" key="1">
    <citation type="submission" date="2021-01" db="EMBL/GenBank/DDBJ databases">
        <authorList>
            <consortium name="Genoscope - CEA"/>
            <person name="William W."/>
        </authorList>
    </citation>
    <scope>NUCLEOTIDE SEQUENCE</scope>
</reference>
<dbReference type="Proteomes" id="UP000683925">
    <property type="component" value="Unassembled WGS sequence"/>
</dbReference>